<keyword evidence="2" id="KW-0812">Transmembrane</keyword>
<evidence type="ECO:0000313" key="4">
    <source>
        <dbReference type="Proteomes" id="UP001174909"/>
    </source>
</evidence>
<accession>A0AA35TRK8</accession>
<protein>
    <submittedName>
        <fullName evidence="3">Uncharacterized protein</fullName>
    </submittedName>
</protein>
<evidence type="ECO:0000256" key="2">
    <source>
        <dbReference type="SAM" id="Phobius"/>
    </source>
</evidence>
<dbReference type="AlphaFoldDB" id="A0AA35TRK8"/>
<feature type="region of interest" description="Disordered" evidence="1">
    <location>
        <begin position="45"/>
        <end position="115"/>
    </location>
</feature>
<feature type="transmembrane region" description="Helical" evidence="2">
    <location>
        <begin position="6"/>
        <end position="29"/>
    </location>
</feature>
<organism evidence="3 4">
    <name type="scientific">Geodia barretti</name>
    <name type="common">Barrett's horny sponge</name>
    <dbReference type="NCBI Taxonomy" id="519541"/>
    <lineage>
        <taxon>Eukaryota</taxon>
        <taxon>Metazoa</taxon>
        <taxon>Porifera</taxon>
        <taxon>Demospongiae</taxon>
        <taxon>Heteroscleromorpha</taxon>
        <taxon>Tetractinellida</taxon>
        <taxon>Astrophorina</taxon>
        <taxon>Geodiidae</taxon>
        <taxon>Geodia</taxon>
    </lineage>
</organism>
<evidence type="ECO:0000313" key="3">
    <source>
        <dbReference type="EMBL" id="CAI8053165.1"/>
    </source>
</evidence>
<gene>
    <name evidence="3" type="ORF">GBAR_LOCUS29080</name>
</gene>
<proteinExistence type="predicted"/>
<keyword evidence="2" id="KW-0472">Membrane</keyword>
<keyword evidence="4" id="KW-1185">Reference proteome</keyword>
<name>A0AA35TRK8_GEOBA</name>
<feature type="compositionally biased region" description="Basic and acidic residues" evidence="1">
    <location>
        <begin position="73"/>
        <end position="88"/>
    </location>
</feature>
<evidence type="ECO:0000256" key="1">
    <source>
        <dbReference type="SAM" id="MobiDB-lite"/>
    </source>
</evidence>
<comment type="caution">
    <text evidence="3">The sequence shown here is derived from an EMBL/GenBank/DDBJ whole genome shotgun (WGS) entry which is preliminary data.</text>
</comment>
<feature type="compositionally biased region" description="Low complexity" evidence="1">
    <location>
        <begin position="94"/>
        <end position="114"/>
    </location>
</feature>
<dbReference type="EMBL" id="CASHTH010004073">
    <property type="protein sequence ID" value="CAI8053165.1"/>
    <property type="molecule type" value="Genomic_DNA"/>
</dbReference>
<keyword evidence="2" id="KW-1133">Transmembrane helix</keyword>
<dbReference type="Proteomes" id="UP001174909">
    <property type="component" value="Unassembled WGS sequence"/>
</dbReference>
<sequence length="179" mass="19042">MVPVLVGAFFIDGLIGLWLGFAVFAAAALSDFSGRLAGAEARSALAAGADPRSHRRQAPGRCGAGHAGQRRQGAGDRRGGDPRPRIPDLRGSGRLWPAPWRSRSSPSPSGRLPPRWAPSPCCCSPPLSHRRCLEPPRTDSPPPARGCYGFAVVLTWGSAIGYVRDAVRGLRAARSREEE</sequence>
<reference evidence="3" key="1">
    <citation type="submission" date="2023-03" db="EMBL/GenBank/DDBJ databases">
        <authorList>
            <person name="Steffen K."/>
            <person name="Cardenas P."/>
        </authorList>
    </citation>
    <scope>NUCLEOTIDE SEQUENCE</scope>
</reference>